<dbReference type="EMBL" id="JAZGQO010000008">
    <property type="protein sequence ID" value="KAK6179886.1"/>
    <property type="molecule type" value="Genomic_DNA"/>
</dbReference>
<sequence length="115" mass="12125">MKAEVVIVLLTAVATKALIVSQCHKDADCDTGCCTHHLFSGLPSLCRPKSQYLQGCSANYISECNCAEGLTCILASEVTSTVYPKPYGSRKMVCEKNTAITASKEADTSAAATSV</sequence>
<reference evidence="2 3" key="1">
    <citation type="submission" date="2024-01" db="EMBL/GenBank/DDBJ databases">
        <title>The genome of the rayed Mediterranean limpet Patella caerulea (Linnaeus, 1758).</title>
        <authorList>
            <person name="Anh-Thu Weber A."/>
            <person name="Halstead-Nussloch G."/>
        </authorList>
    </citation>
    <scope>NUCLEOTIDE SEQUENCE [LARGE SCALE GENOMIC DNA]</scope>
    <source>
        <strain evidence="2">AATW-2023a</strain>
        <tissue evidence="2">Whole specimen</tissue>
    </source>
</reference>
<comment type="caution">
    <text evidence="2">The sequence shown here is derived from an EMBL/GenBank/DDBJ whole genome shotgun (WGS) entry which is preliminary data.</text>
</comment>
<protein>
    <submittedName>
        <fullName evidence="2">Uncharacterized protein</fullName>
    </submittedName>
</protein>
<dbReference type="Proteomes" id="UP001347796">
    <property type="component" value="Unassembled WGS sequence"/>
</dbReference>
<dbReference type="AlphaFoldDB" id="A0AAN8JP82"/>
<dbReference type="Gene3D" id="2.10.80.10">
    <property type="entry name" value="Lipase, subunit A"/>
    <property type="match status" value="1"/>
</dbReference>
<keyword evidence="1" id="KW-0732">Signal</keyword>
<feature type="signal peptide" evidence="1">
    <location>
        <begin position="1"/>
        <end position="17"/>
    </location>
</feature>
<evidence type="ECO:0000313" key="2">
    <source>
        <dbReference type="EMBL" id="KAK6179886.1"/>
    </source>
</evidence>
<evidence type="ECO:0000313" key="3">
    <source>
        <dbReference type="Proteomes" id="UP001347796"/>
    </source>
</evidence>
<name>A0AAN8JP82_PATCE</name>
<organism evidence="2 3">
    <name type="scientific">Patella caerulea</name>
    <name type="common">Rayed Mediterranean limpet</name>
    <dbReference type="NCBI Taxonomy" id="87958"/>
    <lineage>
        <taxon>Eukaryota</taxon>
        <taxon>Metazoa</taxon>
        <taxon>Spiralia</taxon>
        <taxon>Lophotrochozoa</taxon>
        <taxon>Mollusca</taxon>
        <taxon>Gastropoda</taxon>
        <taxon>Patellogastropoda</taxon>
        <taxon>Patelloidea</taxon>
        <taxon>Patellidae</taxon>
        <taxon>Patella</taxon>
    </lineage>
</organism>
<proteinExistence type="predicted"/>
<accession>A0AAN8JP82</accession>
<keyword evidence="3" id="KW-1185">Reference proteome</keyword>
<evidence type="ECO:0000256" key="1">
    <source>
        <dbReference type="SAM" id="SignalP"/>
    </source>
</evidence>
<feature type="chain" id="PRO_5042938409" evidence="1">
    <location>
        <begin position="18"/>
        <end position="115"/>
    </location>
</feature>
<gene>
    <name evidence="2" type="ORF">SNE40_012139</name>
</gene>